<keyword evidence="1" id="KW-0812">Transmembrane</keyword>
<keyword evidence="1" id="KW-1133">Transmembrane helix</keyword>
<keyword evidence="1" id="KW-0472">Membrane</keyword>
<evidence type="ECO:0000313" key="3">
    <source>
        <dbReference type="Proteomes" id="UP000759537"/>
    </source>
</evidence>
<organism evidence="2 3">
    <name type="scientific">Russula ochroleuca</name>
    <dbReference type="NCBI Taxonomy" id="152965"/>
    <lineage>
        <taxon>Eukaryota</taxon>
        <taxon>Fungi</taxon>
        <taxon>Dikarya</taxon>
        <taxon>Basidiomycota</taxon>
        <taxon>Agaricomycotina</taxon>
        <taxon>Agaricomycetes</taxon>
        <taxon>Russulales</taxon>
        <taxon>Russulaceae</taxon>
        <taxon>Russula</taxon>
    </lineage>
</organism>
<accession>A0A9P5T882</accession>
<reference evidence="2" key="2">
    <citation type="journal article" date="2020" name="Nat. Commun.">
        <title>Large-scale genome sequencing of mycorrhizal fungi provides insights into the early evolution of symbiotic traits.</title>
        <authorList>
            <person name="Miyauchi S."/>
            <person name="Kiss E."/>
            <person name="Kuo A."/>
            <person name="Drula E."/>
            <person name="Kohler A."/>
            <person name="Sanchez-Garcia M."/>
            <person name="Morin E."/>
            <person name="Andreopoulos B."/>
            <person name="Barry K.W."/>
            <person name="Bonito G."/>
            <person name="Buee M."/>
            <person name="Carver A."/>
            <person name="Chen C."/>
            <person name="Cichocki N."/>
            <person name="Clum A."/>
            <person name="Culley D."/>
            <person name="Crous P.W."/>
            <person name="Fauchery L."/>
            <person name="Girlanda M."/>
            <person name="Hayes R.D."/>
            <person name="Keri Z."/>
            <person name="LaButti K."/>
            <person name="Lipzen A."/>
            <person name="Lombard V."/>
            <person name="Magnuson J."/>
            <person name="Maillard F."/>
            <person name="Murat C."/>
            <person name="Nolan M."/>
            <person name="Ohm R.A."/>
            <person name="Pangilinan J."/>
            <person name="Pereira M.F."/>
            <person name="Perotto S."/>
            <person name="Peter M."/>
            <person name="Pfister S."/>
            <person name="Riley R."/>
            <person name="Sitrit Y."/>
            <person name="Stielow J.B."/>
            <person name="Szollosi G."/>
            <person name="Zifcakova L."/>
            <person name="Stursova M."/>
            <person name="Spatafora J.W."/>
            <person name="Tedersoo L."/>
            <person name="Vaario L.M."/>
            <person name="Yamada A."/>
            <person name="Yan M."/>
            <person name="Wang P."/>
            <person name="Xu J."/>
            <person name="Bruns T."/>
            <person name="Baldrian P."/>
            <person name="Vilgalys R."/>
            <person name="Dunand C."/>
            <person name="Henrissat B."/>
            <person name="Grigoriev I.V."/>
            <person name="Hibbett D."/>
            <person name="Nagy L.G."/>
            <person name="Martin F.M."/>
        </authorList>
    </citation>
    <scope>NUCLEOTIDE SEQUENCE</scope>
    <source>
        <strain evidence="2">Prilba</strain>
    </source>
</reference>
<keyword evidence="3" id="KW-1185">Reference proteome</keyword>
<reference evidence="2" key="1">
    <citation type="submission" date="2019-10" db="EMBL/GenBank/DDBJ databases">
        <authorList>
            <consortium name="DOE Joint Genome Institute"/>
            <person name="Kuo A."/>
            <person name="Miyauchi S."/>
            <person name="Kiss E."/>
            <person name="Drula E."/>
            <person name="Kohler A."/>
            <person name="Sanchez-Garcia M."/>
            <person name="Andreopoulos B."/>
            <person name="Barry K.W."/>
            <person name="Bonito G."/>
            <person name="Buee M."/>
            <person name="Carver A."/>
            <person name="Chen C."/>
            <person name="Cichocki N."/>
            <person name="Clum A."/>
            <person name="Culley D."/>
            <person name="Crous P.W."/>
            <person name="Fauchery L."/>
            <person name="Girlanda M."/>
            <person name="Hayes R."/>
            <person name="Keri Z."/>
            <person name="LaButti K."/>
            <person name="Lipzen A."/>
            <person name="Lombard V."/>
            <person name="Magnuson J."/>
            <person name="Maillard F."/>
            <person name="Morin E."/>
            <person name="Murat C."/>
            <person name="Nolan M."/>
            <person name="Ohm R."/>
            <person name="Pangilinan J."/>
            <person name="Pereira M."/>
            <person name="Perotto S."/>
            <person name="Peter M."/>
            <person name="Riley R."/>
            <person name="Sitrit Y."/>
            <person name="Stielow B."/>
            <person name="Szollosi G."/>
            <person name="Zifcakova L."/>
            <person name="Stursova M."/>
            <person name="Spatafora J.W."/>
            <person name="Tedersoo L."/>
            <person name="Vaario L.-M."/>
            <person name="Yamada A."/>
            <person name="Yan M."/>
            <person name="Wang P."/>
            <person name="Xu J."/>
            <person name="Bruns T."/>
            <person name="Baldrian P."/>
            <person name="Vilgalys R."/>
            <person name="Henrissat B."/>
            <person name="Grigoriev I.V."/>
            <person name="Hibbett D."/>
            <person name="Nagy L.G."/>
            <person name="Martin F.M."/>
        </authorList>
    </citation>
    <scope>NUCLEOTIDE SEQUENCE</scope>
    <source>
        <strain evidence="2">Prilba</strain>
    </source>
</reference>
<name>A0A9P5T882_9AGAM</name>
<dbReference type="Proteomes" id="UP000759537">
    <property type="component" value="Unassembled WGS sequence"/>
</dbReference>
<gene>
    <name evidence="2" type="ORF">DFH94DRAFT_744202</name>
</gene>
<protein>
    <submittedName>
        <fullName evidence="2">Uncharacterized protein</fullName>
    </submittedName>
</protein>
<sequence length="59" mass="6346">MFFSGVVANIIVALIIGRIDFVYIAAVGTLVTRCANIYFARVDPRASYQPLASPLPVSS</sequence>
<dbReference type="AlphaFoldDB" id="A0A9P5T882"/>
<dbReference type="EMBL" id="WHVB01000009">
    <property type="protein sequence ID" value="KAF8479535.1"/>
    <property type="molecule type" value="Genomic_DNA"/>
</dbReference>
<evidence type="ECO:0000313" key="2">
    <source>
        <dbReference type="EMBL" id="KAF8479535.1"/>
    </source>
</evidence>
<evidence type="ECO:0000256" key="1">
    <source>
        <dbReference type="SAM" id="Phobius"/>
    </source>
</evidence>
<proteinExistence type="predicted"/>
<feature type="transmembrane region" description="Helical" evidence="1">
    <location>
        <begin position="6"/>
        <end position="31"/>
    </location>
</feature>
<comment type="caution">
    <text evidence="2">The sequence shown here is derived from an EMBL/GenBank/DDBJ whole genome shotgun (WGS) entry which is preliminary data.</text>
</comment>